<organism evidence="4 5">
    <name type="scientific">Oikopleura dioica</name>
    <name type="common">Tunicate</name>
    <dbReference type="NCBI Taxonomy" id="34765"/>
    <lineage>
        <taxon>Eukaryota</taxon>
        <taxon>Metazoa</taxon>
        <taxon>Chordata</taxon>
        <taxon>Tunicata</taxon>
        <taxon>Appendicularia</taxon>
        <taxon>Copelata</taxon>
        <taxon>Oikopleuridae</taxon>
        <taxon>Oikopleura</taxon>
    </lineage>
</organism>
<accession>A0ABN7T5H8</accession>
<keyword evidence="5" id="KW-1185">Reference proteome</keyword>
<dbReference type="Proteomes" id="UP001158576">
    <property type="component" value="Chromosome 2"/>
</dbReference>
<feature type="compositionally biased region" description="Polar residues" evidence="2">
    <location>
        <begin position="191"/>
        <end position="217"/>
    </location>
</feature>
<dbReference type="Gene3D" id="1.20.5.2440">
    <property type="match status" value="1"/>
</dbReference>
<name>A0ABN7T5H8_OIKDI</name>
<evidence type="ECO:0000256" key="2">
    <source>
        <dbReference type="SAM" id="MobiDB-lite"/>
    </source>
</evidence>
<dbReference type="InterPro" id="IPR019018">
    <property type="entry name" value="Rab-bd_FIP-RBD"/>
</dbReference>
<feature type="compositionally biased region" description="Basic and acidic residues" evidence="2">
    <location>
        <begin position="281"/>
        <end position="294"/>
    </location>
</feature>
<evidence type="ECO:0000313" key="4">
    <source>
        <dbReference type="EMBL" id="CAG5111794.1"/>
    </source>
</evidence>
<dbReference type="SUPFAM" id="SSF144270">
    <property type="entry name" value="Eferin C-derminal domain-like"/>
    <property type="match status" value="1"/>
</dbReference>
<evidence type="ECO:0000259" key="3">
    <source>
        <dbReference type="Pfam" id="PF09457"/>
    </source>
</evidence>
<dbReference type="InterPro" id="IPR037245">
    <property type="entry name" value="FIP-RBD_C_sf"/>
</dbReference>
<evidence type="ECO:0000313" key="5">
    <source>
        <dbReference type="Proteomes" id="UP001158576"/>
    </source>
</evidence>
<sequence>MLRVLVDQAYNLSEPSPPTLFCLLEFDGMRLATSHVPVKNGKVKFNEEAEFNIKKAGNLRIQLCSVDSKPGLLSLEKVKFFIKEHKLFGRTKVPIAFDKATETVQPVRELEIKSKSGKTRAVMNLRLTIQKNPNAAVAKEEESNNPFVSAAPAEKFSNPPTPTARNPFNRPKRDDSFRSSTTSVDSQSTSQNPFETSDNSSTNPFKGSNPNLASSKRSMFEKHKDFSQSLTSIDGIPEHSTPKKPPVIEEKPKERTRDKPSRNKSVRNTIIGNIGDWGSSSKKEEKTEKREDRSSSNNHLVVENDRLKFENKELKSIVKSKDKEIAELNDYIGKLLVRVMEQSPDILKS</sequence>
<keyword evidence="1" id="KW-0813">Transport</keyword>
<gene>
    <name evidence="4" type="ORF">OKIOD_LOCUS14833</name>
</gene>
<feature type="domain" description="FIP-RBD" evidence="3">
    <location>
        <begin position="313"/>
        <end position="348"/>
    </location>
</feature>
<feature type="region of interest" description="Disordered" evidence="2">
    <location>
        <begin position="134"/>
        <end position="299"/>
    </location>
</feature>
<reference evidence="4 5" key="1">
    <citation type="submission" date="2021-04" db="EMBL/GenBank/DDBJ databases">
        <authorList>
            <person name="Bliznina A."/>
        </authorList>
    </citation>
    <scope>NUCLEOTIDE SEQUENCE [LARGE SCALE GENOMIC DNA]</scope>
</reference>
<proteinExistence type="predicted"/>
<feature type="compositionally biased region" description="Low complexity" evidence="2">
    <location>
        <begin position="178"/>
        <end position="190"/>
    </location>
</feature>
<dbReference type="Pfam" id="PF09457">
    <property type="entry name" value="RBD-FIP"/>
    <property type="match status" value="1"/>
</dbReference>
<dbReference type="EMBL" id="OU015567">
    <property type="protein sequence ID" value="CAG5111794.1"/>
    <property type="molecule type" value="Genomic_DNA"/>
</dbReference>
<evidence type="ECO:0000256" key="1">
    <source>
        <dbReference type="ARBA" id="ARBA00022448"/>
    </source>
</evidence>
<feature type="compositionally biased region" description="Basic and acidic residues" evidence="2">
    <location>
        <begin position="236"/>
        <end position="261"/>
    </location>
</feature>
<protein>
    <submittedName>
        <fullName evidence="4">Oidioi.mRNA.OKI2018_I69.chr2.g6068.t1.cds</fullName>
    </submittedName>
</protein>